<accession>B0CT98</accession>
<dbReference type="RefSeq" id="XP_001874440.1">
    <property type="nucleotide sequence ID" value="XM_001874405.1"/>
</dbReference>
<dbReference type="KEGG" id="lbc:LACBIDRAFT_321528"/>
<dbReference type="HOGENOM" id="CLU_1289114_0_0_1"/>
<protein>
    <submittedName>
        <fullName evidence="1">Predicted protein</fullName>
    </submittedName>
</protein>
<dbReference type="InParanoid" id="B0CT98"/>
<name>B0CT98_LACBS</name>
<sequence length="214" mass="24186">MPFHLILAKDGRYEEDVTLSGRYMPIVMLTQTKNPNAKAKLEEARCRRPDDADIRYFFRHRFPNVRLVGGASHTNVGDHAACDDNVQIAYRLARCLTLSAKAKSYNKQIDPSQIIASYIAVLLHELAHCLLVWWSRGDCRTPDFGPLLRESGEFVEEAFLGGVLEGWALQVFEETGHRNTVWLFSGTGARDSAMSHWRKRHNFIGLKGCAPGKL</sequence>
<dbReference type="Proteomes" id="UP000001194">
    <property type="component" value="Unassembled WGS sequence"/>
</dbReference>
<dbReference type="GeneID" id="6070165"/>
<proteinExistence type="predicted"/>
<gene>
    <name evidence="1" type="ORF">LACBIDRAFT_321528</name>
</gene>
<evidence type="ECO:0000313" key="1">
    <source>
        <dbReference type="EMBL" id="EDR13881.1"/>
    </source>
</evidence>
<keyword evidence="2" id="KW-1185">Reference proteome</keyword>
<dbReference type="AlphaFoldDB" id="B0CT98"/>
<dbReference type="OrthoDB" id="3113166at2759"/>
<dbReference type="EMBL" id="DS547092">
    <property type="protein sequence ID" value="EDR13881.1"/>
    <property type="molecule type" value="Genomic_DNA"/>
</dbReference>
<evidence type="ECO:0000313" key="2">
    <source>
        <dbReference type="Proteomes" id="UP000001194"/>
    </source>
</evidence>
<reference evidence="1 2" key="1">
    <citation type="journal article" date="2008" name="Nature">
        <title>The genome of Laccaria bicolor provides insights into mycorrhizal symbiosis.</title>
        <authorList>
            <person name="Martin F."/>
            <person name="Aerts A."/>
            <person name="Ahren D."/>
            <person name="Brun A."/>
            <person name="Danchin E.G.J."/>
            <person name="Duchaussoy F."/>
            <person name="Gibon J."/>
            <person name="Kohler A."/>
            <person name="Lindquist E."/>
            <person name="Pereda V."/>
            <person name="Salamov A."/>
            <person name="Shapiro H.J."/>
            <person name="Wuyts J."/>
            <person name="Blaudez D."/>
            <person name="Buee M."/>
            <person name="Brokstein P."/>
            <person name="Canbaeck B."/>
            <person name="Cohen D."/>
            <person name="Courty P.E."/>
            <person name="Coutinho P.M."/>
            <person name="Delaruelle C."/>
            <person name="Detter J.C."/>
            <person name="Deveau A."/>
            <person name="DiFazio S."/>
            <person name="Duplessis S."/>
            <person name="Fraissinet-Tachet L."/>
            <person name="Lucic E."/>
            <person name="Frey-Klett P."/>
            <person name="Fourrey C."/>
            <person name="Feussner I."/>
            <person name="Gay G."/>
            <person name="Grimwood J."/>
            <person name="Hoegger P.J."/>
            <person name="Jain P."/>
            <person name="Kilaru S."/>
            <person name="Labbe J."/>
            <person name="Lin Y.C."/>
            <person name="Legue V."/>
            <person name="Le Tacon F."/>
            <person name="Marmeisse R."/>
            <person name="Melayah D."/>
            <person name="Montanini B."/>
            <person name="Muratet M."/>
            <person name="Nehls U."/>
            <person name="Niculita-Hirzel H."/>
            <person name="Oudot-Le Secq M.P."/>
            <person name="Peter M."/>
            <person name="Quesneville H."/>
            <person name="Rajashekar B."/>
            <person name="Reich M."/>
            <person name="Rouhier N."/>
            <person name="Schmutz J."/>
            <person name="Yin T."/>
            <person name="Chalot M."/>
            <person name="Henrissat B."/>
            <person name="Kuees U."/>
            <person name="Lucas S."/>
            <person name="Van de Peer Y."/>
            <person name="Podila G.K."/>
            <person name="Polle A."/>
            <person name="Pukkila P.J."/>
            <person name="Richardson P.M."/>
            <person name="Rouze P."/>
            <person name="Sanders I.R."/>
            <person name="Stajich J.E."/>
            <person name="Tunlid A."/>
            <person name="Tuskan G."/>
            <person name="Grigoriev I.V."/>
        </authorList>
    </citation>
    <scope>NUCLEOTIDE SEQUENCE [LARGE SCALE GENOMIC DNA]</scope>
    <source>
        <strain evidence="2">S238N-H82 / ATCC MYA-4686</strain>
    </source>
</reference>
<organism evidence="2">
    <name type="scientific">Laccaria bicolor (strain S238N-H82 / ATCC MYA-4686)</name>
    <name type="common">Bicoloured deceiver</name>
    <name type="synonym">Laccaria laccata var. bicolor</name>
    <dbReference type="NCBI Taxonomy" id="486041"/>
    <lineage>
        <taxon>Eukaryota</taxon>
        <taxon>Fungi</taxon>
        <taxon>Dikarya</taxon>
        <taxon>Basidiomycota</taxon>
        <taxon>Agaricomycotina</taxon>
        <taxon>Agaricomycetes</taxon>
        <taxon>Agaricomycetidae</taxon>
        <taxon>Agaricales</taxon>
        <taxon>Agaricineae</taxon>
        <taxon>Hydnangiaceae</taxon>
        <taxon>Laccaria</taxon>
    </lineage>
</organism>